<feature type="compositionally biased region" description="Basic residues" evidence="1">
    <location>
        <begin position="1023"/>
        <end position="1035"/>
    </location>
</feature>
<dbReference type="InterPro" id="IPR011989">
    <property type="entry name" value="ARM-like"/>
</dbReference>
<sequence length="1222" mass="134890">MLREAEHYDYQPASHNTEELLERSTIRRYWRRYLLWDLSVLWWLRRSPTGRFFSLPMRHVIAYEPWRDISLVTWLAWVVTIFFSGYKDAVNCILNCGGVLFVRALIQARRPIEFDVRLRQLADRSRGNYGMPCINTHMAVVVFGLLARSATWKPQYFEFKWWWWEPLVWTTAFILVALIAFSRLVAGSRFVYQVVLSVFTGIKGVAIAAHYVVDRIPDWREEWWRLGKNGPHTILLLALTFFGLAYVAAAAEDNSSWFFSIPNEEFTRVLGDIYSQRGGAAPRRRGPNGASYAPPDSLSLLTARMRERSARPVKKMRWFGGGGSALTDHAVKEAVFEKSGSDGALATQSWGQFAALHKKDESGATVFQLSRNKGDEQSAKVQSARRCVKLTKILRHPCVLPYREGVEKDGGEISFATDEVLPLPAWLERYGKDADPRTLAWGARCVLQALSFLHSTKRCHGSLTPDSIYVTAAGDWKLWGFELSTSLDPLEPNNEGLGFFRAHEALVDDRYRAPERKRNDWEGMAQHKVGSSDVWALSALLETAYSNRGGAPRELSVWLKRASNNEPSKRPSCDQILRGCPLFRGGTLKELTGLQDLSATSLEDQIAFYKNLHESTSRTTPDGQPCRGALDEALFRGACVHKLLPKLLATLEIALKEGGDVQTRRAAVACALPLLVQIVEMLDKDENDSLGKYAQAAEKRVVKGIVEALETVLIIKDPFIRFEALKRVDALAPLLTENYVNRKLFDALLLGFGDKNDDARLLTLMGMLAIAPRLSEKNRSDRLLRVVKRLESDRSPKIRTNVVIFYGRLAPDLPDNLRTKHALPAFVKALEDKVPFVRMAAVRALGACRDEFAPVYAARLVAPKLVPLALDPAKPVRDAAVPCLEAYLAVVRKAAEEMTRQEEARAKQEAVKRQAETPQKAPQQQAPPPPKQEAPPPPPEPTSPSAGWGLASWAGAAASNALGKVASAASEAAAGLASAEDVTEEAPPPPPRKSSIDDDGGDGWGDDDAWGDVPTKKVEPKKASPKKPAARKVSPKKATQPKDDFFDSWGDDQPAKPSRVAAAAAADDDEDDDPWGTKEPVPVAKKPSVEDRRAQRRAELEAKRKARAAARASSKPSITKAAPPAPPADDGWGDDAWGDDVPAKPVALKSSPKKPGRKTLPKKGGTLSLSKGMFSKDQKAAPPPKAKTEEQIKAEKLKAAAAAMKAAPVSKLPADDSMWDDF</sequence>
<evidence type="ECO:0000256" key="1">
    <source>
        <dbReference type="SAM" id="MobiDB-lite"/>
    </source>
</evidence>
<dbReference type="SUPFAM" id="SSF48371">
    <property type="entry name" value="ARM repeat"/>
    <property type="match status" value="1"/>
</dbReference>
<dbReference type="Gene3D" id="3.30.200.20">
    <property type="entry name" value="Phosphorylase Kinase, domain 1"/>
    <property type="match status" value="1"/>
</dbReference>
<dbReference type="GO" id="GO:0005524">
    <property type="term" value="F:ATP binding"/>
    <property type="evidence" value="ECO:0007669"/>
    <property type="project" value="InterPro"/>
</dbReference>
<feature type="domain" description="Protein kinase" evidence="3">
    <location>
        <begin position="313"/>
        <end position="644"/>
    </location>
</feature>
<feature type="compositionally biased region" description="Acidic residues" evidence="1">
    <location>
        <begin position="997"/>
        <end position="1010"/>
    </location>
</feature>
<dbReference type="InterPro" id="IPR016024">
    <property type="entry name" value="ARM-type_fold"/>
</dbReference>
<dbReference type="EMBL" id="CAKKNE010000001">
    <property type="protein sequence ID" value="CAH0365722.1"/>
    <property type="molecule type" value="Genomic_DNA"/>
</dbReference>
<organism evidence="4 5">
    <name type="scientific">Pelagomonas calceolata</name>
    <dbReference type="NCBI Taxonomy" id="35677"/>
    <lineage>
        <taxon>Eukaryota</taxon>
        <taxon>Sar</taxon>
        <taxon>Stramenopiles</taxon>
        <taxon>Ochrophyta</taxon>
        <taxon>Pelagophyceae</taxon>
        <taxon>Pelagomonadales</taxon>
        <taxon>Pelagomonadaceae</taxon>
        <taxon>Pelagomonas</taxon>
    </lineage>
</organism>
<proteinExistence type="predicted"/>
<feature type="transmembrane region" description="Helical" evidence="2">
    <location>
        <begin position="167"/>
        <end position="185"/>
    </location>
</feature>
<feature type="compositionally biased region" description="Low complexity" evidence="1">
    <location>
        <begin position="968"/>
        <end position="980"/>
    </location>
</feature>
<dbReference type="Gene3D" id="1.10.510.10">
    <property type="entry name" value="Transferase(Phosphotransferase) domain 1"/>
    <property type="match status" value="1"/>
</dbReference>
<dbReference type="Proteomes" id="UP000789595">
    <property type="component" value="Unassembled WGS sequence"/>
</dbReference>
<dbReference type="InterPro" id="IPR011009">
    <property type="entry name" value="Kinase-like_dom_sf"/>
</dbReference>
<accession>A0A8J2WRF0</accession>
<dbReference type="SMART" id="SM00220">
    <property type="entry name" value="S_TKc"/>
    <property type="match status" value="1"/>
</dbReference>
<gene>
    <name evidence="4" type="ORF">PECAL_1P21740</name>
</gene>
<evidence type="ECO:0000256" key="2">
    <source>
        <dbReference type="SAM" id="Phobius"/>
    </source>
</evidence>
<evidence type="ECO:0000259" key="3">
    <source>
        <dbReference type="PROSITE" id="PS50011"/>
    </source>
</evidence>
<dbReference type="Gene3D" id="1.25.10.10">
    <property type="entry name" value="Leucine-rich Repeat Variant"/>
    <property type="match status" value="1"/>
</dbReference>
<keyword evidence="2" id="KW-0812">Transmembrane</keyword>
<keyword evidence="2" id="KW-1133">Transmembrane helix</keyword>
<dbReference type="Pfam" id="PF13646">
    <property type="entry name" value="HEAT_2"/>
    <property type="match status" value="1"/>
</dbReference>
<dbReference type="OrthoDB" id="447103at2759"/>
<reference evidence="4" key="1">
    <citation type="submission" date="2021-11" db="EMBL/GenBank/DDBJ databases">
        <authorList>
            <consortium name="Genoscope - CEA"/>
            <person name="William W."/>
        </authorList>
    </citation>
    <scope>NUCLEOTIDE SEQUENCE</scope>
</reference>
<dbReference type="PROSITE" id="PS50011">
    <property type="entry name" value="PROTEIN_KINASE_DOM"/>
    <property type="match status" value="1"/>
</dbReference>
<feature type="region of interest" description="Disordered" evidence="1">
    <location>
        <begin position="901"/>
        <end position="950"/>
    </location>
</feature>
<feature type="transmembrane region" description="Helical" evidence="2">
    <location>
        <begin position="190"/>
        <end position="213"/>
    </location>
</feature>
<dbReference type="SUPFAM" id="SSF56112">
    <property type="entry name" value="Protein kinase-like (PK-like)"/>
    <property type="match status" value="1"/>
</dbReference>
<dbReference type="PANTHER" id="PTHR12984:SF3">
    <property type="entry name" value="N-TERMINAL KINASE-LIKE PROTEIN"/>
    <property type="match status" value="1"/>
</dbReference>
<keyword evidence="5" id="KW-1185">Reference proteome</keyword>
<evidence type="ECO:0000313" key="4">
    <source>
        <dbReference type="EMBL" id="CAH0365722.1"/>
    </source>
</evidence>
<dbReference type="GO" id="GO:0004672">
    <property type="term" value="F:protein kinase activity"/>
    <property type="evidence" value="ECO:0007669"/>
    <property type="project" value="InterPro"/>
</dbReference>
<feature type="compositionally biased region" description="Pro residues" evidence="1">
    <location>
        <begin position="925"/>
        <end position="942"/>
    </location>
</feature>
<dbReference type="PANTHER" id="PTHR12984">
    <property type="entry name" value="SCY1-RELATED S/T PROTEIN KINASE-LIKE"/>
    <property type="match status" value="1"/>
</dbReference>
<evidence type="ECO:0000313" key="5">
    <source>
        <dbReference type="Proteomes" id="UP000789595"/>
    </source>
</evidence>
<dbReference type="InterPro" id="IPR051177">
    <property type="entry name" value="CIK-Related_Protein"/>
</dbReference>
<feature type="compositionally biased region" description="Basic residues" evidence="1">
    <location>
        <begin position="1151"/>
        <end position="1161"/>
    </location>
</feature>
<keyword evidence="2" id="KW-0472">Membrane</keyword>
<feature type="compositionally biased region" description="Basic and acidic residues" evidence="1">
    <location>
        <begin position="1087"/>
        <end position="1103"/>
    </location>
</feature>
<name>A0A8J2WRF0_9STRA</name>
<feature type="compositionally biased region" description="Basic and acidic residues" evidence="1">
    <location>
        <begin position="901"/>
        <end position="915"/>
    </location>
</feature>
<dbReference type="AlphaFoldDB" id="A0A8J2WRF0"/>
<feature type="transmembrane region" description="Helical" evidence="2">
    <location>
        <begin position="233"/>
        <end position="251"/>
    </location>
</feature>
<dbReference type="InterPro" id="IPR000719">
    <property type="entry name" value="Prot_kinase_dom"/>
</dbReference>
<protein>
    <recommendedName>
        <fullName evidence="3">Protein kinase domain-containing protein</fullName>
    </recommendedName>
</protein>
<comment type="caution">
    <text evidence="4">The sequence shown here is derived from an EMBL/GenBank/DDBJ whole genome shotgun (WGS) entry which is preliminary data.</text>
</comment>
<feature type="region of interest" description="Disordered" evidence="1">
    <location>
        <begin position="968"/>
        <end position="1192"/>
    </location>
</feature>